<feature type="region of interest" description="Disordered" evidence="1">
    <location>
        <begin position="22"/>
        <end position="76"/>
    </location>
</feature>
<feature type="signal peptide" evidence="2">
    <location>
        <begin position="1"/>
        <end position="21"/>
    </location>
</feature>
<organism evidence="4 5">
    <name type="scientific">Microlunatus parietis</name>
    <dbReference type="NCBI Taxonomy" id="682979"/>
    <lineage>
        <taxon>Bacteria</taxon>
        <taxon>Bacillati</taxon>
        <taxon>Actinomycetota</taxon>
        <taxon>Actinomycetes</taxon>
        <taxon>Propionibacteriales</taxon>
        <taxon>Propionibacteriaceae</taxon>
        <taxon>Microlunatus</taxon>
    </lineage>
</organism>
<evidence type="ECO:0000313" key="4">
    <source>
        <dbReference type="EMBL" id="NYE69547.1"/>
    </source>
</evidence>
<dbReference type="Gene3D" id="3.40.630.10">
    <property type="entry name" value="Zn peptidases"/>
    <property type="match status" value="1"/>
</dbReference>
<dbReference type="PANTHER" id="PTHR12147">
    <property type="entry name" value="METALLOPEPTIDASE M28 FAMILY MEMBER"/>
    <property type="match status" value="1"/>
</dbReference>
<dbReference type="GO" id="GO:0006508">
    <property type="term" value="P:proteolysis"/>
    <property type="evidence" value="ECO:0007669"/>
    <property type="project" value="InterPro"/>
</dbReference>
<evidence type="ECO:0000259" key="3">
    <source>
        <dbReference type="Pfam" id="PF04389"/>
    </source>
</evidence>
<dbReference type="SUPFAM" id="SSF53187">
    <property type="entry name" value="Zn-dependent exopeptidases"/>
    <property type="match status" value="1"/>
</dbReference>
<dbReference type="PANTHER" id="PTHR12147:SF26">
    <property type="entry name" value="PEPTIDASE M28 DOMAIN-CONTAINING PROTEIN"/>
    <property type="match status" value="1"/>
</dbReference>
<evidence type="ECO:0000313" key="5">
    <source>
        <dbReference type="Proteomes" id="UP000569914"/>
    </source>
</evidence>
<name>A0A7Y9I3I4_9ACTN</name>
<dbReference type="Proteomes" id="UP000569914">
    <property type="component" value="Unassembled WGS sequence"/>
</dbReference>
<sequence length="338" mass="35445">MRGALVWVGLIMVSLVAGCTAGPDPSGSTPTPTPTASSSPSPSSPGLTPTPSSPPSPSPSQSPTPSPTRAPAEVSARRMMADVERLAGDIGPREATSKAFYEAADLVERRFRELGFRTRRTEVKVPAGDSWGTPVRAGTSANVIADSPGLDPARDHVVIGAHLDTVARAPGAEDNASGIAVLLELARLAGLEPPDVPVRFVAFGAEEPRGDGDALHHFGSQQLVADLSAAERRAIRGMVSLDRVGVPAERVPVCRAGDRGADLQDQLLAAARSAKIRTRACEDRASDHWSYQKAGIPAARLGKIAYAGYHSPDDVPSVVDQDQLARAARIVWAWLGRS</sequence>
<dbReference type="Pfam" id="PF04389">
    <property type="entry name" value="Peptidase_M28"/>
    <property type="match status" value="1"/>
</dbReference>
<proteinExistence type="predicted"/>
<dbReference type="EMBL" id="JACCBU010000001">
    <property type="protein sequence ID" value="NYE69547.1"/>
    <property type="molecule type" value="Genomic_DNA"/>
</dbReference>
<dbReference type="RefSeq" id="WP_246322254.1">
    <property type="nucleotide sequence ID" value="NZ_JACCBU010000001.1"/>
</dbReference>
<keyword evidence="5" id="KW-1185">Reference proteome</keyword>
<feature type="domain" description="Peptidase M28" evidence="3">
    <location>
        <begin position="142"/>
        <end position="334"/>
    </location>
</feature>
<evidence type="ECO:0000256" key="2">
    <source>
        <dbReference type="SAM" id="SignalP"/>
    </source>
</evidence>
<comment type="caution">
    <text evidence="4">The sequence shown here is derived from an EMBL/GenBank/DDBJ whole genome shotgun (WGS) entry which is preliminary data.</text>
</comment>
<gene>
    <name evidence="4" type="ORF">BKA15_000876</name>
</gene>
<feature type="compositionally biased region" description="Pro residues" evidence="1">
    <location>
        <begin position="51"/>
        <end position="68"/>
    </location>
</feature>
<dbReference type="InterPro" id="IPR045175">
    <property type="entry name" value="M28_fam"/>
</dbReference>
<dbReference type="AlphaFoldDB" id="A0A7Y9I3I4"/>
<reference evidence="4 5" key="1">
    <citation type="submission" date="2020-07" db="EMBL/GenBank/DDBJ databases">
        <title>Sequencing the genomes of 1000 actinobacteria strains.</title>
        <authorList>
            <person name="Klenk H.-P."/>
        </authorList>
    </citation>
    <scope>NUCLEOTIDE SEQUENCE [LARGE SCALE GENOMIC DNA]</scope>
    <source>
        <strain evidence="4 5">DSM 22083</strain>
    </source>
</reference>
<dbReference type="InterPro" id="IPR007484">
    <property type="entry name" value="Peptidase_M28"/>
</dbReference>
<evidence type="ECO:0000256" key="1">
    <source>
        <dbReference type="SAM" id="MobiDB-lite"/>
    </source>
</evidence>
<feature type="chain" id="PRO_5038886499" description="Peptidase M28 domain-containing protein" evidence="2">
    <location>
        <begin position="22"/>
        <end position="338"/>
    </location>
</feature>
<keyword evidence="2" id="KW-0732">Signal</keyword>
<dbReference type="GO" id="GO:0008235">
    <property type="term" value="F:metalloexopeptidase activity"/>
    <property type="evidence" value="ECO:0007669"/>
    <property type="project" value="InterPro"/>
</dbReference>
<feature type="compositionally biased region" description="Low complexity" evidence="1">
    <location>
        <begin position="22"/>
        <end position="50"/>
    </location>
</feature>
<dbReference type="PROSITE" id="PS51257">
    <property type="entry name" value="PROKAR_LIPOPROTEIN"/>
    <property type="match status" value="1"/>
</dbReference>
<protein>
    <recommendedName>
        <fullName evidence="3">Peptidase M28 domain-containing protein</fullName>
    </recommendedName>
</protein>
<accession>A0A7Y9I3I4</accession>